<dbReference type="InterPro" id="IPR013221">
    <property type="entry name" value="Mur_ligase_cen"/>
</dbReference>
<feature type="domain" description="Mur ligase central" evidence="13">
    <location>
        <begin position="97"/>
        <end position="296"/>
    </location>
</feature>
<evidence type="ECO:0000256" key="3">
    <source>
        <dbReference type="ARBA" id="ARBA00022618"/>
    </source>
</evidence>
<keyword evidence="9 10" id="KW-0961">Cell wall biogenesis/degradation</keyword>
<proteinExistence type="inferred from homology"/>
<keyword evidence="8 10" id="KW-0131">Cell cycle</keyword>
<dbReference type="UniPathway" id="UPA00219"/>
<reference evidence="14 15" key="1">
    <citation type="journal article" date="2019" name="mSystems">
        <title>Life at home and on the roam: Genomic adaptions reflect the dual lifestyle of an intracellular, facultative symbiont.</title>
        <authorList>
            <person name="Burgsdorf I."/>
        </authorList>
    </citation>
    <scope>NUCLEOTIDE SEQUENCE [LARGE SCALE GENOMIC DNA]</scope>
    <source>
        <strain evidence="14">277cV</strain>
    </source>
</reference>
<comment type="function">
    <text evidence="10 11">Involved in cell wall formation. Catalyzes the final step in the synthesis of UDP-N-acetylmuramoyl-pentapeptide, the precursor of murein.</text>
</comment>
<dbReference type="PANTHER" id="PTHR43024">
    <property type="entry name" value="UDP-N-ACETYLMURAMOYL-TRIPEPTIDE--D-ALANYL-D-ALANINE LIGASE"/>
    <property type="match status" value="1"/>
</dbReference>
<keyword evidence="1 10" id="KW-0963">Cytoplasm</keyword>
<dbReference type="GO" id="GO:0008766">
    <property type="term" value="F:UDP-N-acetylmuramoylalanyl-D-glutamyl-2,6-diaminopimelate-D-alanyl-D-alanine ligase activity"/>
    <property type="evidence" value="ECO:0007669"/>
    <property type="project" value="RHEA"/>
</dbReference>
<dbReference type="GO" id="GO:0071555">
    <property type="term" value="P:cell wall organization"/>
    <property type="evidence" value="ECO:0007669"/>
    <property type="project" value="UniProtKB-KW"/>
</dbReference>
<comment type="caution">
    <text evidence="14">The sequence shown here is derived from an EMBL/GenBank/DDBJ whole genome shotgun (WGS) entry which is preliminary data.</text>
</comment>
<dbReference type="Gene3D" id="3.90.190.20">
    <property type="entry name" value="Mur ligase, C-terminal domain"/>
    <property type="match status" value="1"/>
</dbReference>
<dbReference type="GO" id="GO:0051301">
    <property type="term" value="P:cell division"/>
    <property type="evidence" value="ECO:0007669"/>
    <property type="project" value="UniProtKB-KW"/>
</dbReference>
<comment type="catalytic activity">
    <reaction evidence="10 11">
        <text>D-alanyl-D-alanine + UDP-N-acetyl-alpha-D-muramoyl-L-alanyl-gamma-D-glutamyl-meso-2,6-diaminopimelate + ATP = UDP-N-acetyl-alpha-D-muramoyl-L-alanyl-gamma-D-glutamyl-meso-2,6-diaminopimeloyl-D-alanyl-D-alanine + ADP + phosphate + H(+)</text>
        <dbReference type="Rhea" id="RHEA:28374"/>
        <dbReference type="ChEBI" id="CHEBI:15378"/>
        <dbReference type="ChEBI" id="CHEBI:30616"/>
        <dbReference type="ChEBI" id="CHEBI:43474"/>
        <dbReference type="ChEBI" id="CHEBI:57822"/>
        <dbReference type="ChEBI" id="CHEBI:61386"/>
        <dbReference type="ChEBI" id="CHEBI:83905"/>
        <dbReference type="ChEBI" id="CHEBI:456216"/>
        <dbReference type="EC" id="6.3.2.10"/>
    </reaction>
</comment>
<dbReference type="NCBIfam" id="TIGR01143">
    <property type="entry name" value="murF"/>
    <property type="match status" value="1"/>
</dbReference>
<dbReference type="SUPFAM" id="SSF63418">
    <property type="entry name" value="MurE/MurF N-terminal domain"/>
    <property type="match status" value="1"/>
</dbReference>
<dbReference type="HAMAP" id="MF_02019">
    <property type="entry name" value="MurF"/>
    <property type="match status" value="1"/>
</dbReference>
<dbReference type="InterPro" id="IPR004101">
    <property type="entry name" value="Mur_ligase_C"/>
</dbReference>
<evidence type="ECO:0000256" key="11">
    <source>
        <dbReference type="RuleBase" id="RU004136"/>
    </source>
</evidence>
<evidence type="ECO:0000313" key="15">
    <source>
        <dbReference type="Proteomes" id="UP000317990"/>
    </source>
</evidence>
<keyword evidence="7 10" id="KW-0573">Peptidoglycan synthesis</keyword>
<keyword evidence="6 10" id="KW-0133">Cell shape</keyword>
<dbReference type="InterPro" id="IPR051046">
    <property type="entry name" value="MurCDEF_CellWall_CoF430Synth"/>
</dbReference>
<evidence type="ECO:0000256" key="1">
    <source>
        <dbReference type="ARBA" id="ARBA00022490"/>
    </source>
</evidence>
<organism evidence="14 15">
    <name type="scientific">Aphanocapsa feldmannii 277cV</name>
    <dbReference type="NCBI Taxonomy" id="2507553"/>
    <lineage>
        <taxon>Bacteria</taxon>
        <taxon>Bacillati</taxon>
        <taxon>Cyanobacteriota</taxon>
        <taxon>Cyanophyceae</taxon>
        <taxon>Oscillatoriophycideae</taxon>
        <taxon>Chroococcales</taxon>
        <taxon>Microcystaceae</taxon>
        <taxon>Aphanocapsa</taxon>
    </lineage>
</organism>
<keyword evidence="4 10" id="KW-0547">Nucleotide-binding</keyword>
<accession>A0A524RQ26</accession>
<dbReference type="Pfam" id="PF02875">
    <property type="entry name" value="Mur_ligase_C"/>
    <property type="match status" value="1"/>
</dbReference>
<dbReference type="GO" id="GO:0005524">
    <property type="term" value="F:ATP binding"/>
    <property type="evidence" value="ECO:0007669"/>
    <property type="project" value="UniProtKB-UniRule"/>
</dbReference>
<feature type="domain" description="Mur ligase C-terminal" evidence="12">
    <location>
        <begin position="323"/>
        <end position="442"/>
    </location>
</feature>
<comment type="subcellular location">
    <subcellularLocation>
        <location evidence="10 11">Cytoplasm</location>
    </subcellularLocation>
</comment>
<dbReference type="PANTHER" id="PTHR43024:SF1">
    <property type="entry name" value="UDP-N-ACETYLMURAMOYL-TRIPEPTIDE--D-ALANYL-D-ALANINE LIGASE"/>
    <property type="match status" value="1"/>
</dbReference>
<evidence type="ECO:0000256" key="7">
    <source>
        <dbReference type="ARBA" id="ARBA00022984"/>
    </source>
</evidence>
<sequence>MAIGDGARPSRGIVTDSRQLQPGEIFLALRGERHDANRAAVLRDALGRGARCLVVRRGAAASLQTAVALLEVDDTLRAYQQLARAWRRQLGLPVVAVTGSAGKTTTRELIKASLAPLGAIHASVANENNDVGLPRTLLGAGAKHRAVVVEMGMRGVGEIARLSLTAEPSVAVITNIGMAHIGRLGSREAIARAKCELVQGLRRDGLVVIPAGDPLLERLLARLWRGAVQRVALADDVLDPSLPPADWIAAVDPAFASLRLRRCPALLSLGDGTTALPQLLPGVHNARNQLLALAVAAHLGVAAGGWALATGQLHLPGGRGRRLQRGGMLLLDETYNASPEAVEAALGLLVATPTRGRRFAALGTMLELGGASERLHGEIGALALRLGLDGLVVVDGEAAGAAMVRAATGLERLRQVADAEAAAAILNQWLQPGDVCLLKASRAVGLERALPLLVPMAACRSGTSTTPSAGS</sequence>
<feature type="binding site" evidence="10">
    <location>
        <begin position="99"/>
        <end position="105"/>
    </location>
    <ligand>
        <name>ATP</name>
        <dbReference type="ChEBI" id="CHEBI:30616"/>
    </ligand>
</feature>
<protein>
    <recommendedName>
        <fullName evidence="10 11">UDP-N-acetylmuramoyl-tripeptide--D-alanyl-D-alanine ligase</fullName>
        <ecNumber evidence="10 11">6.3.2.10</ecNumber>
    </recommendedName>
    <alternativeName>
        <fullName evidence="10">D-alanyl-D-alanine-adding enzyme</fullName>
    </alternativeName>
</protein>
<dbReference type="InterPro" id="IPR036615">
    <property type="entry name" value="Mur_ligase_C_dom_sf"/>
</dbReference>
<gene>
    <name evidence="10 14" type="primary">murF</name>
    <name evidence="14" type="ORF">ERJ67_04535</name>
</gene>
<dbReference type="Gene3D" id="3.40.1390.10">
    <property type="entry name" value="MurE/MurF, N-terminal domain"/>
    <property type="match status" value="1"/>
</dbReference>
<dbReference type="Pfam" id="PF08245">
    <property type="entry name" value="Mur_ligase_M"/>
    <property type="match status" value="1"/>
</dbReference>
<dbReference type="SUPFAM" id="SSF53623">
    <property type="entry name" value="MurD-like peptide ligases, catalytic domain"/>
    <property type="match status" value="1"/>
</dbReference>
<keyword evidence="2 10" id="KW-0436">Ligase</keyword>
<keyword evidence="3 10" id="KW-0132">Cell division</keyword>
<evidence type="ECO:0000256" key="4">
    <source>
        <dbReference type="ARBA" id="ARBA00022741"/>
    </source>
</evidence>
<dbReference type="InterPro" id="IPR036565">
    <property type="entry name" value="Mur-like_cat_sf"/>
</dbReference>
<dbReference type="SUPFAM" id="SSF53244">
    <property type="entry name" value="MurD-like peptide ligases, peptide-binding domain"/>
    <property type="match status" value="1"/>
</dbReference>
<dbReference type="AlphaFoldDB" id="A0A524RQ26"/>
<dbReference type="GO" id="GO:0005737">
    <property type="term" value="C:cytoplasm"/>
    <property type="evidence" value="ECO:0007669"/>
    <property type="project" value="UniProtKB-SubCell"/>
</dbReference>
<name>A0A524RQ26_9CHRO</name>
<dbReference type="GO" id="GO:0008360">
    <property type="term" value="P:regulation of cell shape"/>
    <property type="evidence" value="ECO:0007669"/>
    <property type="project" value="UniProtKB-KW"/>
</dbReference>
<evidence type="ECO:0000259" key="12">
    <source>
        <dbReference type="Pfam" id="PF02875"/>
    </source>
</evidence>
<dbReference type="GO" id="GO:0009252">
    <property type="term" value="P:peptidoglycan biosynthetic process"/>
    <property type="evidence" value="ECO:0007669"/>
    <property type="project" value="UniProtKB-UniRule"/>
</dbReference>
<comment type="similarity">
    <text evidence="10">Belongs to the MurCDEF family. MurF subfamily.</text>
</comment>
<evidence type="ECO:0000256" key="9">
    <source>
        <dbReference type="ARBA" id="ARBA00023316"/>
    </source>
</evidence>
<evidence type="ECO:0000256" key="6">
    <source>
        <dbReference type="ARBA" id="ARBA00022960"/>
    </source>
</evidence>
<evidence type="ECO:0000313" key="14">
    <source>
        <dbReference type="EMBL" id="TGG93107.1"/>
    </source>
</evidence>
<evidence type="ECO:0000256" key="5">
    <source>
        <dbReference type="ARBA" id="ARBA00022840"/>
    </source>
</evidence>
<evidence type="ECO:0000256" key="2">
    <source>
        <dbReference type="ARBA" id="ARBA00022598"/>
    </source>
</evidence>
<dbReference type="InterPro" id="IPR035911">
    <property type="entry name" value="MurE/MurF_N"/>
</dbReference>
<dbReference type="Gene3D" id="3.40.1190.10">
    <property type="entry name" value="Mur-like, catalytic domain"/>
    <property type="match status" value="1"/>
</dbReference>
<keyword evidence="5 10" id="KW-0067">ATP-binding</keyword>
<comment type="pathway">
    <text evidence="10 11">Cell wall biogenesis; peptidoglycan biosynthesis.</text>
</comment>
<evidence type="ECO:0000256" key="10">
    <source>
        <dbReference type="HAMAP-Rule" id="MF_02019"/>
    </source>
</evidence>
<evidence type="ECO:0000259" key="13">
    <source>
        <dbReference type="Pfam" id="PF08245"/>
    </source>
</evidence>
<dbReference type="GO" id="GO:0047480">
    <property type="term" value="F:UDP-N-acetylmuramoyl-tripeptide-D-alanyl-D-alanine ligase activity"/>
    <property type="evidence" value="ECO:0007669"/>
    <property type="project" value="UniProtKB-UniRule"/>
</dbReference>
<dbReference type="Proteomes" id="UP000317990">
    <property type="component" value="Unassembled WGS sequence"/>
</dbReference>
<dbReference type="EMBL" id="SRMO01000054">
    <property type="protein sequence ID" value="TGG93107.1"/>
    <property type="molecule type" value="Genomic_DNA"/>
</dbReference>
<dbReference type="EC" id="6.3.2.10" evidence="10 11"/>
<evidence type="ECO:0000256" key="8">
    <source>
        <dbReference type="ARBA" id="ARBA00023306"/>
    </source>
</evidence>
<dbReference type="InterPro" id="IPR005863">
    <property type="entry name" value="UDP-N-AcMur_synth"/>
</dbReference>